<dbReference type="Pfam" id="PF03692">
    <property type="entry name" value="CxxCxxCC"/>
    <property type="match status" value="1"/>
</dbReference>
<evidence type="ECO:0000313" key="1">
    <source>
        <dbReference type="EMBL" id="MPL71157.1"/>
    </source>
</evidence>
<dbReference type="NCBIfam" id="NF003507">
    <property type="entry name" value="PRK05170.2-5"/>
    <property type="match status" value="1"/>
</dbReference>
<dbReference type="EMBL" id="VSSQ01000057">
    <property type="protein sequence ID" value="MPL71157.1"/>
    <property type="molecule type" value="Genomic_DNA"/>
</dbReference>
<gene>
    <name evidence="1" type="ORF">SDC9_16928</name>
</gene>
<dbReference type="InterPro" id="IPR008228">
    <property type="entry name" value="UCP006173"/>
</dbReference>
<dbReference type="HAMAP" id="MF_00676">
    <property type="entry name" value="UPF0260"/>
    <property type="match status" value="1"/>
</dbReference>
<dbReference type="PIRSF" id="PIRSF006173">
    <property type="entry name" value="UCP006173"/>
    <property type="match status" value="1"/>
</dbReference>
<dbReference type="NCBIfam" id="NF003501">
    <property type="entry name" value="PRK05170.1-5"/>
    <property type="match status" value="1"/>
</dbReference>
<dbReference type="PANTHER" id="PTHR37421">
    <property type="entry name" value="UPF0260 PROTEIN YCGN"/>
    <property type="match status" value="1"/>
</dbReference>
<comment type="caution">
    <text evidence="1">The sequence shown here is derived from an EMBL/GenBank/DDBJ whole genome shotgun (WGS) entry which is preliminary data.</text>
</comment>
<organism evidence="1">
    <name type="scientific">bioreactor metagenome</name>
    <dbReference type="NCBI Taxonomy" id="1076179"/>
    <lineage>
        <taxon>unclassified sequences</taxon>
        <taxon>metagenomes</taxon>
        <taxon>ecological metagenomes</taxon>
    </lineage>
</organism>
<proteinExistence type="inferred from homology"/>
<dbReference type="PANTHER" id="PTHR37421:SF1">
    <property type="entry name" value="UPF0260 PROTEIN YCGN"/>
    <property type="match status" value="1"/>
</dbReference>
<name>A0A644TXH7_9ZZZZ</name>
<dbReference type="InterPro" id="IPR005358">
    <property type="entry name" value="Puta_zinc/iron-chelating_dom"/>
</dbReference>
<reference evidence="1" key="1">
    <citation type="submission" date="2019-08" db="EMBL/GenBank/DDBJ databases">
        <authorList>
            <person name="Kucharzyk K."/>
            <person name="Murdoch R.W."/>
            <person name="Higgins S."/>
            <person name="Loffler F."/>
        </authorList>
    </citation>
    <scope>NUCLEOTIDE SEQUENCE</scope>
</reference>
<protein>
    <submittedName>
        <fullName evidence="1">Uncharacterized protein</fullName>
    </submittedName>
</protein>
<accession>A0A644TXH7</accession>
<dbReference type="AlphaFoldDB" id="A0A644TXH7"/>
<sequence length="165" mass="18978">MTQAPLSLGPSLRQGAPMTDLRPEFWTLPLAKLKPAEWEALCDGCGRCCLNKLEYEDTGELEFTRVACRLLDDESCRCTRYETRHQYVPECVLLTPKSIRKIAYWMPATCAYRLRFEGKPLEPWHYLVSGSHETVHEAGISVRGRTVSETEVPEDLWDQFIIEEP</sequence>